<feature type="domain" description="Transketolase-like pyrimidine-binding" evidence="14">
    <location>
        <begin position="128"/>
        <end position="336"/>
    </location>
</feature>
<accession>A0A3P6S5B8</accession>
<evidence type="ECO:0000256" key="4">
    <source>
        <dbReference type="ARBA" id="ARBA00006936"/>
    </source>
</evidence>
<dbReference type="InterPro" id="IPR031717">
    <property type="entry name" value="ODO-1/KGD_C"/>
</dbReference>
<dbReference type="PANTHER" id="PTHR23152:SF4">
    <property type="entry name" value="2-OXOADIPATE DEHYDROGENASE COMPLEX COMPONENT E1"/>
    <property type="match status" value="1"/>
</dbReference>
<dbReference type="Gene3D" id="3.40.50.970">
    <property type="match status" value="1"/>
</dbReference>
<dbReference type="InterPro" id="IPR042179">
    <property type="entry name" value="KGD_C_sf"/>
</dbReference>
<dbReference type="GO" id="GO:0004591">
    <property type="term" value="F:oxoglutarate dehydrogenase (succinyl-transferring) activity"/>
    <property type="evidence" value="ECO:0007669"/>
    <property type="project" value="UniProtKB-EC"/>
</dbReference>
<evidence type="ECO:0000256" key="10">
    <source>
        <dbReference type="ARBA" id="ARBA00023052"/>
    </source>
</evidence>
<comment type="similarity">
    <text evidence="4">Belongs to the alpha-ketoglutarate dehydrogenase family.</text>
</comment>
<dbReference type="InterPro" id="IPR011603">
    <property type="entry name" value="2oxoglutarate_DH_E1"/>
</dbReference>
<dbReference type="Pfam" id="PF02779">
    <property type="entry name" value="Transket_pyr"/>
    <property type="match status" value="1"/>
</dbReference>
<gene>
    <name evidence="15" type="ORF">DILT_LOCUS2289</name>
</gene>
<organism evidence="15 16">
    <name type="scientific">Dibothriocephalus latus</name>
    <name type="common">Fish tapeworm</name>
    <name type="synonym">Diphyllobothrium latum</name>
    <dbReference type="NCBI Taxonomy" id="60516"/>
    <lineage>
        <taxon>Eukaryota</taxon>
        <taxon>Metazoa</taxon>
        <taxon>Spiralia</taxon>
        <taxon>Lophotrochozoa</taxon>
        <taxon>Platyhelminthes</taxon>
        <taxon>Cestoda</taxon>
        <taxon>Eucestoda</taxon>
        <taxon>Diphyllobothriidea</taxon>
        <taxon>Diphyllobothriidae</taxon>
        <taxon>Dibothriocephalus</taxon>
    </lineage>
</organism>
<evidence type="ECO:0000256" key="2">
    <source>
        <dbReference type="ARBA" id="ARBA00001964"/>
    </source>
</evidence>
<protein>
    <recommendedName>
        <fullName evidence="5">oxoglutarate dehydrogenase (succinyl-transferring)</fullName>
        <ecNumber evidence="5">1.2.4.2</ecNumber>
    </recommendedName>
    <alternativeName>
        <fullName evidence="13">Alpha-ketoglutarate dehydrogenase</fullName>
    </alternativeName>
</protein>
<keyword evidence="8" id="KW-0809">Transit peptide</keyword>
<dbReference type="EC" id="1.2.4.2" evidence="5"/>
<name>A0A3P6S5B8_DIBLA</name>
<dbReference type="InterPro" id="IPR005475">
    <property type="entry name" value="Transketolase-like_Pyr-bd"/>
</dbReference>
<evidence type="ECO:0000256" key="9">
    <source>
        <dbReference type="ARBA" id="ARBA00023002"/>
    </source>
</evidence>
<dbReference type="OrthoDB" id="6263645at2759"/>
<dbReference type="Proteomes" id="UP000281553">
    <property type="component" value="Unassembled WGS sequence"/>
</dbReference>
<evidence type="ECO:0000256" key="12">
    <source>
        <dbReference type="ARBA" id="ARBA00023152"/>
    </source>
</evidence>
<dbReference type="Gene3D" id="3.40.50.12470">
    <property type="match status" value="1"/>
</dbReference>
<dbReference type="GO" id="GO:0030976">
    <property type="term" value="F:thiamine pyrophosphate binding"/>
    <property type="evidence" value="ECO:0007669"/>
    <property type="project" value="InterPro"/>
</dbReference>
<reference evidence="15 16" key="1">
    <citation type="submission" date="2018-11" db="EMBL/GenBank/DDBJ databases">
        <authorList>
            <consortium name="Pathogen Informatics"/>
        </authorList>
    </citation>
    <scope>NUCLEOTIDE SEQUENCE [LARGE SCALE GENOMIC DNA]</scope>
</reference>
<keyword evidence="16" id="KW-1185">Reference proteome</keyword>
<evidence type="ECO:0000256" key="5">
    <source>
        <dbReference type="ARBA" id="ARBA00012280"/>
    </source>
</evidence>
<keyword evidence="12" id="KW-0324">Glycolysis</keyword>
<keyword evidence="11" id="KW-0496">Mitochondrion</keyword>
<keyword evidence="9" id="KW-0560">Oxidoreductase</keyword>
<evidence type="ECO:0000256" key="11">
    <source>
        <dbReference type="ARBA" id="ARBA00023128"/>
    </source>
</evidence>
<sequence>MFTQPLMYKRIRKQPTVLEKYAKKLIAEGVVTEEELKAEEAKYSKVCDEAYAEAKAQTVMYNRSWLDSPWEGFFDTRDPMKLPSTGVEESELVEIGKAVSSYPPDFVVHPGLKRVLAERETLTKNRTANWALGEFLAYGSLLKQGTHVRISGEDVERGTFAHRHADVDKMTYVPLNHLSDKQAPFTICNSSLSEYAVMGFEMGYSLTNPNALVIWEAQFGDFANTAQCIIDQFVSCGQQKWVRQSNLVVLLPHGYEGMGPEHSSARIERFLQLSNDDEDFIPMFGPDFTMQSLHDSNWILANCTTPANMFHILRRQILLPFRRPLCVFTPKSLLRLPEARSSFDDMLPGTSFRPYIPDSGPASENPEQVKKLILCSGKATFLSLPQVYYDLVKQVNSSEMSRDIAISRIEQLTPLPYDLIKEDIERYPNAVVQWAQEEHKNMGAWTYIRPRLEHLIRRLLPDRTHQKLIYAGRPPSSSTATGRKSMHVMETSQIFKSVLTLS</sequence>
<proteinExistence type="inferred from homology"/>
<keyword evidence="6" id="KW-0479">Metal-binding</keyword>
<evidence type="ECO:0000256" key="1">
    <source>
        <dbReference type="ARBA" id="ARBA00001946"/>
    </source>
</evidence>
<dbReference type="GO" id="GO:0006096">
    <property type="term" value="P:glycolytic process"/>
    <property type="evidence" value="ECO:0007669"/>
    <property type="project" value="UniProtKB-KW"/>
</dbReference>
<dbReference type="Pfam" id="PF16870">
    <property type="entry name" value="OxoGdeHyase_C"/>
    <property type="match status" value="1"/>
</dbReference>
<dbReference type="GO" id="GO:0046872">
    <property type="term" value="F:metal ion binding"/>
    <property type="evidence" value="ECO:0007669"/>
    <property type="project" value="UniProtKB-KW"/>
</dbReference>
<evidence type="ECO:0000313" key="16">
    <source>
        <dbReference type="Proteomes" id="UP000281553"/>
    </source>
</evidence>
<dbReference type="PANTHER" id="PTHR23152">
    <property type="entry name" value="2-OXOGLUTARATE DEHYDROGENASE"/>
    <property type="match status" value="1"/>
</dbReference>
<keyword evidence="10" id="KW-0786">Thiamine pyrophosphate</keyword>
<evidence type="ECO:0000256" key="13">
    <source>
        <dbReference type="ARBA" id="ARBA00030680"/>
    </source>
</evidence>
<evidence type="ECO:0000256" key="7">
    <source>
        <dbReference type="ARBA" id="ARBA00022842"/>
    </source>
</evidence>
<dbReference type="SMART" id="SM00861">
    <property type="entry name" value="Transket_pyr"/>
    <property type="match status" value="1"/>
</dbReference>
<keyword evidence="7" id="KW-0460">Magnesium</keyword>
<comment type="cofactor">
    <cofactor evidence="2">
        <name>thiamine diphosphate</name>
        <dbReference type="ChEBI" id="CHEBI:58937"/>
    </cofactor>
</comment>
<dbReference type="AlphaFoldDB" id="A0A3P6S5B8"/>
<evidence type="ECO:0000256" key="8">
    <source>
        <dbReference type="ARBA" id="ARBA00022946"/>
    </source>
</evidence>
<evidence type="ECO:0000256" key="3">
    <source>
        <dbReference type="ARBA" id="ARBA00004173"/>
    </source>
</evidence>
<dbReference type="EMBL" id="UYRU01041894">
    <property type="protein sequence ID" value="VDK70922.1"/>
    <property type="molecule type" value="Genomic_DNA"/>
</dbReference>
<dbReference type="GO" id="GO:0045252">
    <property type="term" value="C:oxoglutarate dehydrogenase complex"/>
    <property type="evidence" value="ECO:0007669"/>
    <property type="project" value="TreeGrafter"/>
</dbReference>
<evidence type="ECO:0000259" key="14">
    <source>
        <dbReference type="SMART" id="SM00861"/>
    </source>
</evidence>
<comment type="subcellular location">
    <subcellularLocation>
        <location evidence="3">Mitochondrion</location>
    </subcellularLocation>
</comment>
<evidence type="ECO:0000313" key="15">
    <source>
        <dbReference type="EMBL" id="VDK70922.1"/>
    </source>
</evidence>
<dbReference type="GO" id="GO:0006099">
    <property type="term" value="P:tricarboxylic acid cycle"/>
    <property type="evidence" value="ECO:0007669"/>
    <property type="project" value="TreeGrafter"/>
</dbReference>
<dbReference type="GO" id="GO:0005739">
    <property type="term" value="C:mitochondrion"/>
    <property type="evidence" value="ECO:0007669"/>
    <property type="project" value="UniProtKB-SubCell"/>
</dbReference>
<dbReference type="FunFam" id="3.40.50.12470:FF:000007">
    <property type="entry name" value="2-oxoglutarate dehydrogenase e1 mitochondrial"/>
    <property type="match status" value="1"/>
</dbReference>
<dbReference type="SUPFAM" id="SSF52518">
    <property type="entry name" value="Thiamin diphosphate-binding fold (THDP-binding)"/>
    <property type="match status" value="2"/>
</dbReference>
<dbReference type="Pfam" id="PF00676">
    <property type="entry name" value="E1_dh"/>
    <property type="match status" value="1"/>
</dbReference>
<comment type="cofactor">
    <cofactor evidence="1">
        <name>Mg(2+)</name>
        <dbReference type="ChEBI" id="CHEBI:18420"/>
    </cofactor>
</comment>
<evidence type="ECO:0000256" key="6">
    <source>
        <dbReference type="ARBA" id="ARBA00022723"/>
    </source>
</evidence>
<dbReference type="InterPro" id="IPR001017">
    <property type="entry name" value="DH_E1"/>
</dbReference>
<dbReference type="InterPro" id="IPR029061">
    <property type="entry name" value="THDP-binding"/>
</dbReference>
<dbReference type="Gene3D" id="3.40.50.11610">
    <property type="entry name" value="Multifunctional 2-oxoglutarate metabolism enzyme, C-terminal domain"/>
    <property type="match status" value="1"/>
</dbReference>